<comment type="caution">
    <text evidence="2">The sequence shown here is derived from an EMBL/GenBank/DDBJ whole genome shotgun (WGS) entry which is preliminary data.</text>
</comment>
<feature type="compositionally biased region" description="Polar residues" evidence="1">
    <location>
        <begin position="142"/>
        <end position="160"/>
    </location>
</feature>
<dbReference type="Proteomes" id="UP001529272">
    <property type="component" value="Unassembled WGS sequence"/>
</dbReference>
<evidence type="ECO:0000256" key="1">
    <source>
        <dbReference type="SAM" id="MobiDB-lite"/>
    </source>
</evidence>
<reference evidence="2" key="1">
    <citation type="submission" date="2023-06" db="EMBL/GenBank/DDBJ databases">
        <title>Itaconate inhibition of nontuberculous mycobacteria.</title>
        <authorList>
            <person name="Breen P."/>
            <person name="Zimbric M."/>
            <person name="Caverly L."/>
        </authorList>
    </citation>
    <scope>NUCLEOTIDE SEQUENCE</scope>
    <source>
        <strain evidence="2">FLAC1071</strain>
    </source>
</reference>
<evidence type="ECO:0000313" key="3">
    <source>
        <dbReference type="Proteomes" id="UP001529272"/>
    </source>
</evidence>
<proteinExistence type="predicted"/>
<feature type="compositionally biased region" description="Low complexity" evidence="1">
    <location>
        <begin position="108"/>
        <end position="119"/>
    </location>
</feature>
<reference evidence="2" key="2">
    <citation type="submission" date="2023-06" db="EMBL/GenBank/DDBJ databases">
        <authorList>
            <person name="Spilker T."/>
        </authorList>
    </citation>
    <scope>NUCLEOTIDE SEQUENCE</scope>
    <source>
        <strain evidence="2">FLAC1071</strain>
    </source>
</reference>
<keyword evidence="3" id="KW-1185">Reference proteome</keyword>
<sequence>MTDLVGCTARGIFRDLMTDSTVGAITTAFQDEGFAADPDCRYEDSSVRRQITPAGPQLSIESIARLADPSAIREGFERIRRAMSDDPALAVGSAKELIEKHRQGSPSRTRPAVRTTRTTYPNWLAQHSFRSGWTPRPGPDQTAATALSASWARSQPSPTDLPSCATADWAPDTGRQPHASVSAADTHTSRSTRRSPGAS</sequence>
<organism evidence="2 3">
    <name type="scientific">Mycobacterium intracellulare subsp. chimaera</name>
    <dbReference type="NCBI Taxonomy" id="222805"/>
    <lineage>
        <taxon>Bacteria</taxon>
        <taxon>Bacillati</taxon>
        <taxon>Actinomycetota</taxon>
        <taxon>Actinomycetes</taxon>
        <taxon>Mycobacteriales</taxon>
        <taxon>Mycobacteriaceae</taxon>
        <taxon>Mycobacterium</taxon>
        <taxon>Mycobacterium avium complex (MAC)</taxon>
    </lineage>
</organism>
<dbReference type="EMBL" id="JASZZX010000012">
    <property type="protein sequence ID" value="MDM3927393.1"/>
    <property type="molecule type" value="Genomic_DNA"/>
</dbReference>
<feature type="region of interest" description="Disordered" evidence="1">
    <location>
        <begin position="98"/>
        <end position="199"/>
    </location>
</feature>
<evidence type="ECO:0000313" key="2">
    <source>
        <dbReference type="EMBL" id="MDM3927393.1"/>
    </source>
</evidence>
<name>A0ABT7P361_MYCIT</name>
<gene>
    <name evidence="2" type="ORF">QRB35_15380</name>
</gene>
<protein>
    <submittedName>
        <fullName evidence="2">Uncharacterized protein</fullName>
    </submittedName>
</protein>
<accession>A0ABT7P361</accession>